<protein>
    <recommendedName>
        <fullName evidence="3 10">Autophagy-related protein 9</fullName>
    </recommendedName>
</protein>
<feature type="transmembrane region" description="Helical" evidence="10">
    <location>
        <begin position="121"/>
        <end position="145"/>
    </location>
</feature>
<evidence type="ECO:0000256" key="10">
    <source>
        <dbReference type="RuleBase" id="RU364027"/>
    </source>
</evidence>
<dbReference type="SUPFAM" id="SSF51445">
    <property type="entry name" value="(Trans)glycosidases"/>
    <property type="match status" value="1"/>
</dbReference>
<evidence type="ECO:0000256" key="5">
    <source>
        <dbReference type="ARBA" id="ARBA00022692"/>
    </source>
</evidence>
<sequence length="1045" mass="116407">MSSDFFNSSTMSTTLDGSIDQTGAPLWQSSSGINRGGPQKVSDIEKFLAAVYNYYRGGGFYGILGHTIGNLLAVLFTITFAFTLSFLVDWSSLLSCTAAETCASVHLFKTNPFAGMGFTKLILFLSFIVTLAYWGLAAVGAFMTIKEARDAAFYYQDYLGIPLDSDKVSFSPLQAVSWAEVARRLVRLQNGSSRAEEGLMNESWTGQQTWCMLQSRITTVEMTNLLLRDSSYAMLLQGEESALLHIVPSWVPLRGHFIASNAVNWIIKTLILPCLLDEHSRQLFPEISTEEFARGFRKRLRLWGLVAFVTLVPVLMMSFLFTWLKLIKYVCGSIAAALFALALWDDSPLLHVVFAGKNLLWYLAVSGALVSLVSRSNDGDGGGRDKSADGAAVSSSSSGSVGMSPQPSPSNHHRRAPSSPGRRGPSSTSGGVEGQGGHPSSSPTPLSAWAATMRLLQAIHHLPEIRGRSESYEGGRVDLAEFASNQSCRFDFLENFERCKADFLSTFYIDRIRIILFELYSIILCPFLLTKWLPESVEYLIQYIIENSYEHPTLGHWCIYGCLDDNVSLGDLEMKEIDVSKLNTINPSSSSLPSPRVAKAIVSFTLTYTRLTDDGLVSETDLQEIGLPKAAKLLADIEEFQDKVLKNSPAHSEGFVSYYDSSPSRRQGEHEDHLYEENRCRYSGVDIIALLGDCRPLHEQLVACMGDEEIHGVEQQARRERLIRSYLYWYEFACASRLRNPYELSPVSRHQREALELSNAARQVLFHPMFFPQTAAYLLVTNLDNFNKTDFVALLEVGATQIIFAQNWIYGDGSIIVPSNWFDASFASEVNAVATQHNATTLVGLSTFITDYHLDGILFELWENPFPVGTQWQVVNDLLEATKTLTTRKRVPSIAAIMLLASNFTTSSDFWHDVSVYLPWKYSDENSIVLDALDVDFEAQINSEWAEQVVSRLAGFSMTPSKLSLGIVPEALSYTQPTDIYRHLVGLGAPTFGNGHFEDYYYNTQKQIKGKRDLEKKYGLRGLSFIFPSFDLPSYNTSSLISAAV</sequence>
<evidence type="ECO:0000256" key="6">
    <source>
        <dbReference type="ARBA" id="ARBA00022989"/>
    </source>
</evidence>
<dbReference type="GO" id="GO:0061709">
    <property type="term" value="P:reticulophagy"/>
    <property type="evidence" value="ECO:0007669"/>
    <property type="project" value="TreeGrafter"/>
</dbReference>
<dbReference type="OrthoDB" id="429278at2759"/>
<keyword evidence="9 10" id="KW-0472">Membrane</keyword>
<evidence type="ECO:0000256" key="4">
    <source>
        <dbReference type="ARBA" id="ARBA00022448"/>
    </source>
</evidence>
<dbReference type="GO" id="GO:0034497">
    <property type="term" value="P:protein localization to phagophore assembly site"/>
    <property type="evidence" value="ECO:0007669"/>
    <property type="project" value="TreeGrafter"/>
</dbReference>
<dbReference type="PANTHER" id="PTHR13038:SF10">
    <property type="entry name" value="AUTOPHAGY-RELATED PROTEIN 9"/>
    <property type="match status" value="1"/>
</dbReference>
<organism evidence="12 13">
    <name type="scientific">Perkinsus chesapeaki</name>
    <name type="common">Clam parasite</name>
    <name type="synonym">Perkinsus andrewsi</name>
    <dbReference type="NCBI Taxonomy" id="330153"/>
    <lineage>
        <taxon>Eukaryota</taxon>
        <taxon>Sar</taxon>
        <taxon>Alveolata</taxon>
        <taxon>Perkinsozoa</taxon>
        <taxon>Perkinsea</taxon>
        <taxon>Perkinsida</taxon>
        <taxon>Perkinsidae</taxon>
        <taxon>Perkinsus</taxon>
    </lineage>
</organism>
<dbReference type="GO" id="GO:0034045">
    <property type="term" value="C:phagophore assembly site membrane"/>
    <property type="evidence" value="ECO:0007669"/>
    <property type="project" value="UniProtKB-SubCell"/>
</dbReference>
<evidence type="ECO:0000256" key="2">
    <source>
        <dbReference type="ARBA" id="ARBA00006185"/>
    </source>
</evidence>
<proteinExistence type="inferred from homology"/>
<name>A0A7J6L9R5_PERCH</name>
<comment type="subcellular location">
    <subcellularLocation>
        <location evidence="1 10">Preautophagosomal structure membrane</location>
        <topology evidence="1 10">Multi-pass membrane protein</topology>
    </subcellularLocation>
</comment>
<dbReference type="GO" id="GO:0006869">
    <property type="term" value="P:lipid transport"/>
    <property type="evidence" value="ECO:0007669"/>
    <property type="project" value="UniProtKB-KW"/>
</dbReference>
<keyword evidence="5 10" id="KW-0812">Transmembrane</keyword>
<dbReference type="AlphaFoldDB" id="A0A7J6L9R5"/>
<dbReference type="Pfam" id="PF04109">
    <property type="entry name" value="ATG9"/>
    <property type="match status" value="1"/>
</dbReference>
<dbReference type="InterPro" id="IPR007241">
    <property type="entry name" value="Autophagy-rel_prot_9"/>
</dbReference>
<comment type="function">
    <text evidence="10">Phospholipid scramblase involved in autophagy. Cycles between the preautophagosomal structure/phagophore assembly site (PAS) and the cytoplasmic vesicle pool and supplies membrane for the growing autophagosome. Lipid scramblase activity plays a key role in preautophagosomal structure/phagophore assembly by distributing the phospholipids that arrive through ATG2 from the cytoplasmic to the luminal leaflet of the bilayer, thereby driving autophagosomal membrane expansion.</text>
</comment>
<feature type="compositionally biased region" description="Low complexity" evidence="11">
    <location>
        <begin position="417"/>
        <end position="430"/>
    </location>
</feature>
<feature type="compositionally biased region" description="Low complexity" evidence="11">
    <location>
        <begin position="389"/>
        <end position="405"/>
    </location>
</feature>
<evidence type="ECO:0000313" key="13">
    <source>
        <dbReference type="Proteomes" id="UP000591131"/>
    </source>
</evidence>
<dbReference type="PANTHER" id="PTHR13038">
    <property type="entry name" value="APG9 AUTOPHAGY 9"/>
    <property type="match status" value="1"/>
</dbReference>
<reference evidence="12 13" key="1">
    <citation type="submission" date="2020-04" db="EMBL/GenBank/DDBJ databases">
        <title>Perkinsus chesapeaki whole genome sequence.</title>
        <authorList>
            <person name="Bogema D.R."/>
        </authorList>
    </citation>
    <scope>NUCLEOTIDE SEQUENCE [LARGE SCALE GENOMIC DNA]</scope>
    <source>
        <strain evidence="12">ATCC PRA-425</strain>
    </source>
</reference>
<evidence type="ECO:0000256" key="7">
    <source>
        <dbReference type="ARBA" id="ARBA00023006"/>
    </source>
</evidence>
<dbReference type="Proteomes" id="UP000591131">
    <property type="component" value="Unassembled WGS sequence"/>
</dbReference>
<evidence type="ECO:0000256" key="8">
    <source>
        <dbReference type="ARBA" id="ARBA00023055"/>
    </source>
</evidence>
<dbReference type="GO" id="GO:0005776">
    <property type="term" value="C:autophagosome"/>
    <property type="evidence" value="ECO:0007669"/>
    <property type="project" value="TreeGrafter"/>
</dbReference>
<keyword evidence="6 10" id="KW-1133">Transmembrane helix</keyword>
<evidence type="ECO:0000256" key="3">
    <source>
        <dbReference type="ARBA" id="ARBA00018074"/>
    </source>
</evidence>
<evidence type="ECO:0000256" key="11">
    <source>
        <dbReference type="SAM" id="MobiDB-lite"/>
    </source>
</evidence>
<accession>A0A7J6L9R5</accession>
<feature type="transmembrane region" description="Helical" evidence="10">
    <location>
        <begin position="302"/>
        <end position="320"/>
    </location>
</feature>
<dbReference type="EMBL" id="JAAPAO010000633">
    <property type="protein sequence ID" value="KAF4655850.1"/>
    <property type="molecule type" value="Genomic_DNA"/>
</dbReference>
<keyword evidence="8 10" id="KW-0445">Lipid transport</keyword>
<keyword evidence="13" id="KW-1185">Reference proteome</keyword>
<comment type="caution">
    <text evidence="12">The sequence shown here is derived from an EMBL/GenBank/DDBJ whole genome shotgun (WGS) entry which is preliminary data.</text>
</comment>
<comment type="similarity">
    <text evidence="2 10">Belongs to the ATG9 family.</text>
</comment>
<gene>
    <name evidence="12" type="primary">ATG9A</name>
    <name evidence="12" type="ORF">FOL47_009259</name>
</gene>
<evidence type="ECO:0000256" key="9">
    <source>
        <dbReference type="ARBA" id="ARBA00023136"/>
    </source>
</evidence>
<evidence type="ECO:0000256" key="1">
    <source>
        <dbReference type="ARBA" id="ARBA00004511"/>
    </source>
</evidence>
<dbReference type="InterPro" id="IPR017853">
    <property type="entry name" value="GH"/>
</dbReference>
<keyword evidence="4 10" id="KW-0813">Transport</keyword>
<keyword evidence="7 10" id="KW-0072">Autophagy</keyword>
<feature type="region of interest" description="Disordered" evidence="11">
    <location>
        <begin position="378"/>
        <end position="444"/>
    </location>
</feature>
<feature type="compositionally biased region" description="Basic and acidic residues" evidence="11">
    <location>
        <begin position="378"/>
        <end position="388"/>
    </location>
</feature>
<dbReference type="GO" id="GO:0000422">
    <property type="term" value="P:autophagy of mitochondrion"/>
    <property type="evidence" value="ECO:0007669"/>
    <property type="project" value="TreeGrafter"/>
</dbReference>
<dbReference type="GO" id="GO:0034727">
    <property type="term" value="P:piecemeal microautophagy of the nucleus"/>
    <property type="evidence" value="ECO:0007669"/>
    <property type="project" value="TreeGrafter"/>
</dbReference>
<comment type="caution">
    <text evidence="10">Lacks conserved residue(s) required for the propagation of feature annotation.</text>
</comment>
<feature type="transmembrane region" description="Helical" evidence="10">
    <location>
        <begin position="68"/>
        <end position="88"/>
    </location>
</feature>
<evidence type="ECO:0000313" key="12">
    <source>
        <dbReference type="EMBL" id="KAF4655850.1"/>
    </source>
</evidence>